<accession>A0A0F9EP30</accession>
<protein>
    <recommendedName>
        <fullName evidence="2">C2H2-type domain-containing protein</fullName>
    </recommendedName>
</protein>
<feature type="domain" description="C2H2-type" evidence="2">
    <location>
        <begin position="50"/>
        <end position="79"/>
    </location>
</feature>
<gene>
    <name evidence="3" type="ORF">LCGC14_2129200</name>
</gene>
<dbReference type="SUPFAM" id="SSF57667">
    <property type="entry name" value="beta-beta-alpha zinc fingers"/>
    <property type="match status" value="1"/>
</dbReference>
<name>A0A0F9EP30_9ZZZZ</name>
<dbReference type="InterPro" id="IPR013087">
    <property type="entry name" value="Znf_C2H2_type"/>
</dbReference>
<dbReference type="InterPro" id="IPR036236">
    <property type="entry name" value="Znf_C2H2_sf"/>
</dbReference>
<dbReference type="PROSITE" id="PS00028">
    <property type="entry name" value="ZINC_FINGER_C2H2_1"/>
    <property type="match status" value="1"/>
</dbReference>
<dbReference type="PROSITE" id="PS50157">
    <property type="entry name" value="ZINC_FINGER_C2H2_2"/>
    <property type="match status" value="1"/>
</dbReference>
<evidence type="ECO:0000259" key="2">
    <source>
        <dbReference type="PROSITE" id="PS50157"/>
    </source>
</evidence>
<feature type="region of interest" description="Disordered" evidence="1">
    <location>
        <begin position="70"/>
        <end position="125"/>
    </location>
</feature>
<evidence type="ECO:0000313" key="3">
    <source>
        <dbReference type="EMBL" id="KKL68016.1"/>
    </source>
</evidence>
<proteinExistence type="predicted"/>
<evidence type="ECO:0000256" key="1">
    <source>
        <dbReference type="SAM" id="MobiDB-lite"/>
    </source>
</evidence>
<dbReference type="AlphaFoldDB" id="A0A0F9EP30"/>
<reference evidence="3" key="1">
    <citation type="journal article" date="2015" name="Nature">
        <title>Complex archaea that bridge the gap between prokaryotes and eukaryotes.</title>
        <authorList>
            <person name="Spang A."/>
            <person name="Saw J.H."/>
            <person name="Jorgensen S.L."/>
            <person name="Zaremba-Niedzwiedzka K."/>
            <person name="Martijn J."/>
            <person name="Lind A.E."/>
            <person name="van Eijk R."/>
            <person name="Schleper C."/>
            <person name="Guy L."/>
            <person name="Ettema T.J."/>
        </authorList>
    </citation>
    <scope>NUCLEOTIDE SEQUENCE</scope>
</reference>
<sequence length="143" mass="15870">MPEQVYALKAYTYGGLGLERGQVFTLRGLRNDEKLSKHGYLSPLTVTDTCHCDGCGKEFATEQHYRQHLSSARHDREASIEVGTQATAKRRGRPSRSPEIVEDAEDRQMASEVAEGQSPDVLPDIPQKIRLSKGGVELTMPKT</sequence>
<organism evidence="3">
    <name type="scientific">marine sediment metagenome</name>
    <dbReference type="NCBI Taxonomy" id="412755"/>
    <lineage>
        <taxon>unclassified sequences</taxon>
        <taxon>metagenomes</taxon>
        <taxon>ecological metagenomes</taxon>
    </lineage>
</organism>
<dbReference type="EMBL" id="LAZR01026666">
    <property type="protein sequence ID" value="KKL68016.1"/>
    <property type="molecule type" value="Genomic_DNA"/>
</dbReference>
<comment type="caution">
    <text evidence="3">The sequence shown here is derived from an EMBL/GenBank/DDBJ whole genome shotgun (WGS) entry which is preliminary data.</text>
</comment>